<dbReference type="Gene3D" id="3.30.200.20">
    <property type="entry name" value="Phosphorylase Kinase, domain 1"/>
    <property type="match status" value="1"/>
</dbReference>
<dbReference type="AlphaFoldDB" id="A0A6B2L3R2"/>
<dbReference type="Pfam" id="PF07714">
    <property type="entry name" value="PK_Tyr_Ser-Thr"/>
    <property type="match status" value="1"/>
</dbReference>
<organism evidence="4">
    <name type="scientific">Arcella intermedia</name>
    <dbReference type="NCBI Taxonomy" id="1963864"/>
    <lineage>
        <taxon>Eukaryota</taxon>
        <taxon>Amoebozoa</taxon>
        <taxon>Tubulinea</taxon>
        <taxon>Elardia</taxon>
        <taxon>Arcellinida</taxon>
        <taxon>Sphaerothecina</taxon>
        <taxon>Arcellidae</taxon>
        <taxon>Arcella</taxon>
    </lineage>
</organism>
<dbReference type="PRINTS" id="PR00109">
    <property type="entry name" value="TYRKINASE"/>
</dbReference>
<dbReference type="SUPFAM" id="SSF56112">
    <property type="entry name" value="Protein kinase-like (PK-like)"/>
    <property type="match status" value="1"/>
</dbReference>
<protein>
    <recommendedName>
        <fullName evidence="3">Protein kinase domain-containing protein</fullName>
    </recommendedName>
</protein>
<reference evidence="4" key="1">
    <citation type="journal article" date="2020" name="J. Eukaryot. Microbiol.">
        <title>De novo Sequencing, Assembly and Annotation of the Transcriptome for the Free-Living Testate Amoeba Arcella intermedia.</title>
        <authorList>
            <person name="Ribeiro G.M."/>
            <person name="Porfirio-Sousa A.L."/>
            <person name="Maurer-Alcala X.X."/>
            <person name="Katz L.A."/>
            <person name="Lahr D.J.G."/>
        </authorList>
    </citation>
    <scope>NUCLEOTIDE SEQUENCE</scope>
</reference>
<dbReference type="InterPro" id="IPR011009">
    <property type="entry name" value="Kinase-like_dom_sf"/>
</dbReference>
<dbReference type="SMART" id="SM00220">
    <property type="entry name" value="S_TKc"/>
    <property type="match status" value="1"/>
</dbReference>
<keyword evidence="1" id="KW-0547">Nucleotide-binding</keyword>
<evidence type="ECO:0000256" key="2">
    <source>
        <dbReference type="ARBA" id="ARBA00022840"/>
    </source>
</evidence>
<sequence length="453" mass="52672">MGEGSFGAVYLAEYMHTPVAVKFFKQDLSEKALKKVLAEINVMKKLRHPNIVMLMGAGVDASKQILLLTEYVKRGDLKNCLKDIDSLARRMRIARELARGLHWCHANNITHRDLKLENIFITENLGVKIGDFGLAIYNPSGGGWRNFRGNVKYSAPELLRERALRDFGSRVFPYGQHTDVYSFGLLWYEILTRLSPFKDKPEEYKGREGQAKYTLEGHRPKPPSKWPKELRLLMRSCWDETPSQRPTFAQILNQWDTLAELLLLPSEDKYAKNLSRALWKDQTKLCSFDEFKAAFVNHCMVSDKVFNKDSVLLEELFKENGQVTFENFCHVVSWYGPMDHDNNCINFFSRIRDLKQKFFRGFESKEESDNALKSAYEDFQEDTEFPGYFLMKYSHEEMGEFEVRYINSEGDIYTMTSFNNNGQLEINGYTLESWSKVKVFLKSKHNLSASPKY</sequence>
<evidence type="ECO:0000259" key="3">
    <source>
        <dbReference type="PROSITE" id="PS50011"/>
    </source>
</evidence>
<dbReference type="GO" id="GO:0005524">
    <property type="term" value="F:ATP binding"/>
    <property type="evidence" value="ECO:0007669"/>
    <property type="project" value="UniProtKB-KW"/>
</dbReference>
<dbReference type="GO" id="GO:0004674">
    <property type="term" value="F:protein serine/threonine kinase activity"/>
    <property type="evidence" value="ECO:0007669"/>
    <property type="project" value="TreeGrafter"/>
</dbReference>
<dbReference type="InterPro" id="IPR008271">
    <property type="entry name" value="Ser/Thr_kinase_AS"/>
</dbReference>
<dbReference type="Gene3D" id="1.10.510.10">
    <property type="entry name" value="Transferase(Phosphotransferase) domain 1"/>
    <property type="match status" value="1"/>
</dbReference>
<dbReference type="InterPro" id="IPR001245">
    <property type="entry name" value="Ser-Thr/Tyr_kinase_cat_dom"/>
</dbReference>
<dbReference type="InterPro" id="IPR051681">
    <property type="entry name" value="Ser/Thr_Kinases-Pseudokinases"/>
</dbReference>
<feature type="domain" description="Protein kinase" evidence="3">
    <location>
        <begin position="1"/>
        <end position="262"/>
    </location>
</feature>
<evidence type="ECO:0000313" key="4">
    <source>
        <dbReference type="EMBL" id="NDV31622.1"/>
    </source>
</evidence>
<accession>A0A6B2L3R2</accession>
<dbReference type="EMBL" id="GIBP01002653">
    <property type="protein sequence ID" value="NDV31622.1"/>
    <property type="molecule type" value="Transcribed_RNA"/>
</dbReference>
<dbReference type="PROSITE" id="PS50011">
    <property type="entry name" value="PROTEIN_KINASE_DOM"/>
    <property type="match status" value="1"/>
</dbReference>
<dbReference type="InterPro" id="IPR000719">
    <property type="entry name" value="Prot_kinase_dom"/>
</dbReference>
<dbReference type="PROSITE" id="PS00108">
    <property type="entry name" value="PROTEIN_KINASE_ST"/>
    <property type="match status" value="1"/>
</dbReference>
<keyword evidence="2" id="KW-0067">ATP-binding</keyword>
<evidence type="ECO:0000256" key="1">
    <source>
        <dbReference type="ARBA" id="ARBA00022741"/>
    </source>
</evidence>
<proteinExistence type="predicted"/>
<dbReference type="PANTHER" id="PTHR44329">
    <property type="entry name" value="SERINE/THREONINE-PROTEIN KINASE TNNI3K-RELATED"/>
    <property type="match status" value="1"/>
</dbReference>
<name>A0A6B2L3R2_9EUKA</name>